<reference evidence="1" key="1">
    <citation type="submission" date="2021-06" db="EMBL/GenBank/DDBJ databases">
        <authorList>
            <person name="Kallberg Y."/>
            <person name="Tangrot J."/>
            <person name="Rosling A."/>
        </authorList>
    </citation>
    <scope>NUCLEOTIDE SEQUENCE</scope>
    <source>
        <strain evidence="1">IL203A</strain>
    </source>
</reference>
<name>A0ACA9K9U1_9GLOM</name>
<evidence type="ECO:0000313" key="1">
    <source>
        <dbReference type="EMBL" id="CAG8460867.1"/>
    </source>
</evidence>
<comment type="caution">
    <text evidence="1">The sequence shown here is derived from an EMBL/GenBank/DDBJ whole genome shotgun (WGS) entry which is preliminary data.</text>
</comment>
<organism evidence="1 2">
    <name type="scientific">Dentiscutata heterogama</name>
    <dbReference type="NCBI Taxonomy" id="1316150"/>
    <lineage>
        <taxon>Eukaryota</taxon>
        <taxon>Fungi</taxon>
        <taxon>Fungi incertae sedis</taxon>
        <taxon>Mucoromycota</taxon>
        <taxon>Glomeromycotina</taxon>
        <taxon>Glomeromycetes</taxon>
        <taxon>Diversisporales</taxon>
        <taxon>Gigasporaceae</taxon>
        <taxon>Dentiscutata</taxon>
    </lineage>
</organism>
<dbReference type="EMBL" id="CAJVPU010000748">
    <property type="protein sequence ID" value="CAG8460867.1"/>
    <property type="molecule type" value="Genomic_DNA"/>
</dbReference>
<sequence length="76" mass="9195">MMRGQKENNTPDIVEAIRSHDRDRKQRMLAEETQEEREARLTRRRSLYHQNKAKETDEQRTCPRDFNDFSKRVGCT</sequence>
<proteinExistence type="predicted"/>
<evidence type="ECO:0000313" key="2">
    <source>
        <dbReference type="Proteomes" id="UP000789702"/>
    </source>
</evidence>
<accession>A0ACA9K9U1</accession>
<dbReference type="Proteomes" id="UP000789702">
    <property type="component" value="Unassembled WGS sequence"/>
</dbReference>
<feature type="non-terminal residue" evidence="1">
    <location>
        <position position="1"/>
    </location>
</feature>
<gene>
    <name evidence="1" type="ORF">DHETER_LOCUS1276</name>
</gene>
<keyword evidence="2" id="KW-1185">Reference proteome</keyword>
<protein>
    <submittedName>
        <fullName evidence="1">7775_t:CDS:1</fullName>
    </submittedName>
</protein>